<dbReference type="Gene3D" id="3.30.1370.210">
    <property type="match status" value="1"/>
</dbReference>
<feature type="domain" description="C3H1-type" evidence="6">
    <location>
        <begin position="122"/>
        <end position="149"/>
    </location>
</feature>
<dbReference type="InterPro" id="IPR045234">
    <property type="entry name" value="Unkempt-like"/>
</dbReference>
<feature type="zinc finger region" description="C3H1-type" evidence="5">
    <location>
        <begin position="122"/>
        <end position="149"/>
    </location>
</feature>
<dbReference type="Proteomes" id="UP000327085">
    <property type="component" value="Chromosome 2"/>
</dbReference>
<dbReference type="InterPro" id="IPR000571">
    <property type="entry name" value="Znf_CCCH"/>
</dbReference>
<dbReference type="AlphaFoldDB" id="A0A5E4E6H0"/>
<keyword evidence="3 5" id="KW-0862">Zinc</keyword>
<dbReference type="EMBL" id="CABIKO010000003">
    <property type="protein sequence ID" value="VVA10866.1"/>
    <property type="molecule type" value="Genomic_DNA"/>
</dbReference>
<dbReference type="Pfam" id="PF25512">
    <property type="entry name" value="zf-CCCH_AtC3H23"/>
    <property type="match status" value="1"/>
</dbReference>
<evidence type="ECO:0000256" key="1">
    <source>
        <dbReference type="ARBA" id="ARBA00022723"/>
    </source>
</evidence>
<dbReference type="Gramene" id="VVA10866">
    <property type="protein sequence ID" value="VVA10866"/>
    <property type="gene ID" value="Prudul26B026762"/>
</dbReference>
<reference evidence="8" key="1">
    <citation type="journal article" date="2020" name="Plant J.">
        <title>Transposons played a major role in the diversification between the closely related almond and peach genomes: results from the almond genome sequence.</title>
        <authorList>
            <person name="Alioto T."/>
            <person name="Alexiou K.G."/>
            <person name="Bardil A."/>
            <person name="Barteri F."/>
            <person name="Castanera R."/>
            <person name="Cruz F."/>
            <person name="Dhingra A."/>
            <person name="Duval H."/>
            <person name="Fernandez I Marti A."/>
            <person name="Frias L."/>
            <person name="Galan B."/>
            <person name="Garcia J.L."/>
            <person name="Howad W."/>
            <person name="Gomez-Garrido J."/>
            <person name="Gut M."/>
            <person name="Julca I."/>
            <person name="Morata J."/>
            <person name="Puigdomenech P."/>
            <person name="Ribeca P."/>
            <person name="Rubio Cabetas M.J."/>
            <person name="Vlasova A."/>
            <person name="Wirthensohn M."/>
            <person name="Garcia-Mas J."/>
            <person name="Gabaldon T."/>
            <person name="Casacuberta J.M."/>
            <person name="Arus P."/>
        </authorList>
    </citation>
    <scope>NUCLEOTIDE SEQUENCE [LARGE SCALE GENOMIC DNA]</scope>
    <source>
        <strain evidence="8">cv. Texas</strain>
    </source>
</reference>
<organism evidence="7 8">
    <name type="scientific">Prunus dulcis</name>
    <name type="common">Almond</name>
    <name type="synonym">Amygdalus dulcis</name>
    <dbReference type="NCBI Taxonomy" id="3755"/>
    <lineage>
        <taxon>Eukaryota</taxon>
        <taxon>Viridiplantae</taxon>
        <taxon>Streptophyta</taxon>
        <taxon>Embryophyta</taxon>
        <taxon>Tracheophyta</taxon>
        <taxon>Spermatophyta</taxon>
        <taxon>Magnoliopsida</taxon>
        <taxon>eudicotyledons</taxon>
        <taxon>Gunneridae</taxon>
        <taxon>Pentapetalae</taxon>
        <taxon>rosids</taxon>
        <taxon>fabids</taxon>
        <taxon>Rosales</taxon>
        <taxon>Rosaceae</taxon>
        <taxon>Amygdaloideae</taxon>
        <taxon>Amygdaleae</taxon>
        <taxon>Prunus</taxon>
    </lineage>
</organism>
<dbReference type="FunCoup" id="A0A5E4E6H0">
    <property type="interactions" value="4"/>
</dbReference>
<dbReference type="OMA" id="HNCAYRA"/>
<proteinExistence type="predicted"/>
<evidence type="ECO:0000256" key="3">
    <source>
        <dbReference type="ARBA" id="ARBA00022833"/>
    </source>
</evidence>
<evidence type="ECO:0000313" key="8">
    <source>
        <dbReference type="Proteomes" id="UP000327085"/>
    </source>
</evidence>
<keyword evidence="4" id="KW-0238">DNA-binding</keyword>
<dbReference type="InParanoid" id="A0A5E4E6H0"/>
<dbReference type="PANTHER" id="PTHR14493:SF109">
    <property type="entry name" value="ZINC FINGER CCCH DOMAIN-CONTAINING PROTEIN 54"/>
    <property type="match status" value="1"/>
</dbReference>
<name>A0A5E4E6H0_PRUDU</name>
<keyword evidence="2 5" id="KW-0863">Zinc-finger</keyword>
<evidence type="ECO:0000259" key="6">
    <source>
        <dbReference type="PROSITE" id="PS50103"/>
    </source>
</evidence>
<gene>
    <name evidence="7" type="ORF">ALMOND_2B026762</name>
</gene>
<evidence type="ECO:0000256" key="5">
    <source>
        <dbReference type="PROSITE-ProRule" id="PRU00723"/>
    </source>
</evidence>
<evidence type="ECO:0000256" key="2">
    <source>
        <dbReference type="ARBA" id="ARBA00022771"/>
    </source>
</evidence>
<protein>
    <submittedName>
        <fullName evidence="7">PREDICTED: zinc finger</fullName>
    </submittedName>
</protein>
<dbReference type="GO" id="GO:0008270">
    <property type="term" value="F:zinc ion binding"/>
    <property type="evidence" value="ECO:0007669"/>
    <property type="project" value="UniProtKB-KW"/>
</dbReference>
<dbReference type="PANTHER" id="PTHR14493">
    <property type="entry name" value="UNKEMPT FAMILY MEMBER"/>
    <property type="match status" value="1"/>
</dbReference>
<evidence type="ECO:0000256" key="4">
    <source>
        <dbReference type="ARBA" id="ARBA00023125"/>
    </source>
</evidence>
<dbReference type="GO" id="GO:0003677">
    <property type="term" value="F:DNA binding"/>
    <property type="evidence" value="ECO:0007669"/>
    <property type="project" value="UniProtKB-KW"/>
</dbReference>
<dbReference type="PROSITE" id="PS50103">
    <property type="entry name" value="ZF_C3H1"/>
    <property type="match status" value="1"/>
</dbReference>
<sequence length="309" mass="36759">MYMFHHPISQAPYYLHVWLAMQITPSPPLIPRPVHQGYYELPDPYLSQYRYQYQYQYYPGHLRGPAQYNDPIMDNAIYGSDEFRMYAYKIKLCPRMRSHDWTVCPYAHRGEKAQRRDPRQYSYAAIACPAYRNGRCHKGDLCDLSHGVFEYWLHPDRYRTRACNGTPHCMRRVCFFAHTPDELRPEPEYYPRKFYVPHPYDQYPRRPYRPHNCAYRAVQVGRGMYGGGHRGGRSATVEEYEMILKNKKIMDESFEKVESFLNSLRSLTLSDEPFEFEDEIEAMDSYEMVEAAPSVSELPEFDWVTELLQ</sequence>
<keyword evidence="1 5" id="KW-0479">Metal-binding</keyword>
<accession>A0A5E4E6H0</accession>
<dbReference type="InterPro" id="IPR057444">
    <property type="entry name" value="Znf-CCCH_AtC3H23-like"/>
</dbReference>
<evidence type="ECO:0000313" key="7">
    <source>
        <dbReference type="EMBL" id="VVA10866.1"/>
    </source>
</evidence>